<feature type="transmembrane region" description="Helical" evidence="1">
    <location>
        <begin position="6"/>
        <end position="39"/>
    </location>
</feature>
<dbReference type="Proteomes" id="UP000218288">
    <property type="component" value="Plasmid pMPPM01"/>
</dbReference>
<gene>
    <name evidence="2" type="ORF">MPPM_5439</name>
</gene>
<evidence type="ECO:0000313" key="3">
    <source>
        <dbReference type="Proteomes" id="UP000218288"/>
    </source>
</evidence>
<name>A0A160PLH8_9HYPH</name>
<accession>A0A160PLH8</accession>
<keyword evidence="1" id="KW-0812">Transmembrane</keyword>
<dbReference type="AlphaFoldDB" id="A0A160PLH8"/>
<evidence type="ECO:0000313" key="2">
    <source>
        <dbReference type="EMBL" id="BAU94044.1"/>
    </source>
</evidence>
<reference evidence="2 3" key="1">
    <citation type="journal article" date="2016" name="Genome Announc.">
        <title>Complete Genome Sequence of Methylobacterium populi P-1M, Isolated from Pink-Pigmented Household Biofilm.</title>
        <authorList>
            <person name="Morohoshi T."/>
            <person name="Ikeda T."/>
        </authorList>
    </citation>
    <scope>NUCLEOTIDE SEQUENCE [LARGE SCALE GENOMIC DNA]</scope>
    <source>
        <strain evidence="2 3">P-1M</strain>
        <plasmid evidence="3">Plasmid pmppm01 dna</plasmid>
    </source>
</reference>
<geneLocation type="plasmid" evidence="3">
    <name>pmppm01 dna</name>
</geneLocation>
<dbReference type="EMBL" id="AP014810">
    <property type="protein sequence ID" value="BAU94044.1"/>
    <property type="molecule type" value="Genomic_DNA"/>
</dbReference>
<feature type="transmembrane region" description="Helical" evidence="1">
    <location>
        <begin position="91"/>
        <end position="113"/>
    </location>
</feature>
<keyword evidence="1" id="KW-0472">Membrane</keyword>
<keyword evidence="2" id="KW-0614">Plasmid</keyword>
<sequence length="116" mass="11565">MYYYGGALIVIGLVSVVLGGLPHWTVLIPAILGGLVCLAGFAARQGVLSDVAASACALTIALLALAGTATAVPVLPYALAGSSDVANAGAVVARSATALVSGGFVVTILLLWWRSR</sequence>
<evidence type="ECO:0000256" key="1">
    <source>
        <dbReference type="SAM" id="Phobius"/>
    </source>
</evidence>
<keyword evidence="1" id="KW-1133">Transmembrane helix</keyword>
<organism evidence="2 3">
    <name type="scientific">Methylorubrum populi</name>
    <dbReference type="NCBI Taxonomy" id="223967"/>
    <lineage>
        <taxon>Bacteria</taxon>
        <taxon>Pseudomonadati</taxon>
        <taxon>Pseudomonadota</taxon>
        <taxon>Alphaproteobacteria</taxon>
        <taxon>Hyphomicrobiales</taxon>
        <taxon>Methylobacteriaceae</taxon>
        <taxon>Methylorubrum</taxon>
    </lineage>
</organism>
<protein>
    <submittedName>
        <fullName evidence="2">Uncharacterized protein</fullName>
    </submittedName>
</protein>
<proteinExistence type="predicted"/>
<feature type="transmembrane region" description="Helical" evidence="1">
    <location>
        <begin position="51"/>
        <end position="79"/>
    </location>
</feature>